<accession>A0ABP6Z5N4</accession>
<dbReference type="Proteomes" id="UP001500707">
    <property type="component" value="Unassembled WGS sequence"/>
</dbReference>
<gene>
    <name evidence="1" type="ORF">GCM10022295_91830</name>
</gene>
<evidence type="ECO:0000313" key="2">
    <source>
        <dbReference type="Proteomes" id="UP001500707"/>
    </source>
</evidence>
<sequence>MSPAYRTREEYERWHVRDCTRCGRRAAKAAEWSDGPICRTCFERAMRIRGQCPHCGTTRLLPGKAPNGAAVCRDCAGITRSFSCDRCRFEGLLLGRRLCERCTLADQLAVLLDDGTGHIHPRLVPLHDLLVNMERPKSRLIWLRNPQVPALLRDLASGHVPLTHEALQDLPNWRTAAYLRDLLMDSGVLPRIDRRLLLFERWLAERLASTEEPEHARLLRHFAQWHQLRKLRPKALERPLGANTTQECRQQITQAAVLLQWLAERGIPLDSVSQTDLDAWHAEKYATRRTAQPFLRWCMDTRRMPRLSIPNRPTTNPNPLGQHQRLATLRRVLADGGSDPRVRITACLVLLFAQPVSRIVRLTTDDVLRDDSHVLLRLGDPPSPVPEPVATLLLDYITALPGRTAAVNAESRWLFPGRRASQPMHPGTLRDGLRGLGVPLQRARTSSIRHLVLQAPAPVIAKALGYHDKTTTRLVTEAGGTWARYAPGDHTR</sequence>
<proteinExistence type="predicted"/>
<keyword evidence="2" id="KW-1185">Reference proteome</keyword>
<dbReference type="RefSeq" id="WP_346186792.1">
    <property type="nucleotide sequence ID" value="NZ_BAABCE010000043.1"/>
</dbReference>
<evidence type="ECO:0000313" key="1">
    <source>
        <dbReference type="EMBL" id="GAA3596625.1"/>
    </source>
</evidence>
<protein>
    <recommendedName>
        <fullName evidence="3">Recombinase XerD</fullName>
    </recommendedName>
</protein>
<name>A0ABP6Z5N4_9ACTN</name>
<reference evidence="2" key="1">
    <citation type="journal article" date="2019" name="Int. J. Syst. Evol. Microbiol.">
        <title>The Global Catalogue of Microorganisms (GCM) 10K type strain sequencing project: providing services to taxonomists for standard genome sequencing and annotation.</title>
        <authorList>
            <consortium name="The Broad Institute Genomics Platform"/>
            <consortium name="The Broad Institute Genome Sequencing Center for Infectious Disease"/>
            <person name="Wu L."/>
            <person name="Ma J."/>
        </authorList>
    </citation>
    <scope>NUCLEOTIDE SEQUENCE [LARGE SCALE GENOMIC DNA]</scope>
    <source>
        <strain evidence="2">JCM 17656</strain>
    </source>
</reference>
<evidence type="ECO:0008006" key="3">
    <source>
        <dbReference type="Google" id="ProtNLM"/>
    </source>
</evidence>
<dbReference type="EMBL" id="BAABCE010000043">
    <property type="protein sequence ID" value="GAA3596625.1"/>
    <property type="molecule type" value="Genomic_DNA"/>
</dbReference>
<comment type="caution">
    <text evidence="1">The sequence shown here is derived from an EMBL/GenBank/DDBJ whole genome shotgun (WGS) entry which is preliminary data.</text>
</comment>
<organism evidence="1 2">
    <name type="scientific">Streptomyces osmaniensis</name>
    <dbReference type="NCBI Taxonomy" id="593134"/>
    <lineage>
        <taxon>Bacteria</taxon>
        <taxon>Bacillati</taxon>
        <taxon>Actinomycetota</taxon>
        <taxon>Actinomycetes</taxon>
        <taxon>Kitasatosporales</taxon>
        <taxon>Streptomycetaceae</taxon>
        <taxon>Streptomyces</taxon>
    </lineage>
</organism>